<accession>K0B179</accession>
<dbReference type="PATRIC" id="fig|1128398.3.peg.1869"/>
<dbReference type="AlphaFoldDB" id="K0B179"/>
<reference evidence="1 2" key="1">
    <citation type="journal article" date="2012" name="PLoS ONE">
        <title>The purine-utilizing bacterium Clostridium acidurici 9a: a genome-guided metabolic reconsideration.</title>
        <authorList>
            <person name="Hartwich K."/>
            <person name="Poehlein A."/>
            <person name="Daniel R."/>
        </authorList>
    </citation>
    <scope>NUCLEOTIDE SEQUENCE [LARGE SCALE GENOMIC DNA]</scope>
    <source>
        <strain evidence="2">ATCC 7906 / DSM 604 / BCRC 14475 / CIP 104303 / KCTC 5404 / NCIMB 10678 / 9a</strain>
    </source>
</reference>
<dbReference type="KEGG" id="cad:Curi_c18200"/>
<dbReference type="Gene3D" id="1.10.10.410">
    <property type="match status" value="1"/>
</dbReference>
<gene>
    <name evidence="1" type="ordered locus">Curi_c18200</name>
</gene>
<dbReference type="OrthoDB" id="9794041at2"/>
<dbReference type="HOGENOM" id="CLU_079430_2_1_9"/>
<dbReference type="SUPFAM" id="SSF89095">
    <property type="entry name" value="GatB/YqeY motif"/>
    <property type="match status" value="1"/>
</dbReference>
<dbReference type="InterPro" id="IPR019004">
    <property type="entry name" value="YqeY/Aim41"/>
</dbReference>
<name>K0B179_GOTA9</name>
<organism evidence="1 2">
    <name type="scientific">Gottschalkia acidurici (strain ATCC 7906 / DSM 604 / BCRC 14475 / CIP 104303 / KCTC 5404 / NCIMB 10678 / 9a)</name>
    <name type="common">Clostridium acidurici</name>
    <dbReference type="NCBI Taxonomy" id="1128398"/>
    <lineage>
        <taxon>Bacteria</taxon>
        <taxon>Bacillati</taxon>
        <taxon>Bacillota</taxon>
        <taxon>Tissierellia</taxon>
        <taxon>Tissierellales</taxon>
        <taxon>Gottschalkiaceae</taxon>
        <taxon>Gottschalkia</taxon>
    </lineage>
</organism>
<keyword evidence="2" id="KW-1185">Reference proteome</keyword>
<dbReference type="EMBL" id="CP003326">
    <property type="protein sequence ID" value="AFS78827.1"/>
    <property type="molecule type" value="Genomic_DNA"/>
</dbReference>
<dbReference type="InterPro" id="IPR003789">
    <property type="entry name" value="Asn/Gln_tRNA_amidoTrase-B-like"/>
</dbReference>
<dbReference type="GO" id="GO:0016884">
    <property type="term" value="F:carbon-nitrogen ligase activity, with glutamine as amido-N-donor"/>
    <property type="evidence" value="ECO:0007669"/>
    <property type="project" value="InterPro"/>
</dbReference>
<evidence type="ECO:0000313" key="1">
    <source>
        <dbReference type="EMBL" id="AFS78827.1"/>
    </source>
</evidence>
<dbReference type="InterPro" id="IPR023168">
    <property type="entry name" value="GatB_Yqey_C_2"/>
</dbReference>
<dbReference type="InterPro" id="IPR042184">
    <property type="entry name" value="YqeY/Aim41_N"/>
</dbReference>
<dbReference type="STRING" id="1128398.Curi_c18200"/>
<dbReference type="eggNOG" id="COG1610">
    <property type="taxonomic scope" value="Bacteria"/>
</dbReference>
<evidence type="ECO:0000313" key="2">
    <source>
        <dbReference type="Proteomes" id="UP000006094"/>
    </source>
</evidence>
<dbReference type="PANTHER" id="PTHR28055:SF1">
    <property type="entry name" value="ALTERED INHERITANCE OF MITOCHONDRIA PROTEIN 41, MITOCHONDRIAL"/>
    <property type="match status" value="1"/>
</dbReference>
<dbReference type="Proteomes" id="UP000006094">
    <property type="component" value="Chromosome"/>
</dbReference>
<dbReference type="Gene3D" id="1.10.1510.10">
    <property type="entry name" value="Uncharacterised protein YqeY/AIM41 PF09424, N-terminal domain"/>
    <property type="match status" value="1"/>
</dbReference>
<proteinExistence type="predicted"/>
<sequence length="147" mass="16976">MSIKEKLMDDLKTSMKAKDKLRKDVITMVRASVKQKEVDERVELTDDDVIEIISKQVKQKRDVIDEFKKGNRQDLVELTEKEIEILLEYLPEQLTEDELEEIVKTAIEEVKAETIKDMGKVMGNILPKIKGKADGSSVNKLVRQYLK</sequence>
<dbReference type="PANTHER" id="PTHR28055">
    <property type="entry name" value="ALTERED INHERITANCE OF MITOCHONDRIA PROTEIN 41, MITOCHONDRIAL"/>
    <property type="match status" value="1"/>
</dbReference>
<protein>
    <submittedName>
        <fullName evidence="1">GatB/YqeY domain-containing protein</fullName>
    </submittedName>
</protein>
<dbReference type="RefSeq" id="WP_014967963.1">
    <property type="nucleotide sequence ID" value="NC_018664.1"/>
</dbReference>
<dbReference type="Pfam" id="PF09424">
    <property type="entry name" value="YqeY"/>
    <property type="match status" value="1"/>
</dbReference>